<dbReference type="InterPro" id="IPR002525">
    <property type="entry name" value="Transp_IS110-like_N"/>
</dbReference>
<gene>
    <name evidence="1" type="ORF">MCB1EB_0791</name>
</gene>
<dbReference type="GO" id="GO:0006313">
    <property type="term" value="P:DNA transposition"/>
    <property type="evidence" value="ECO:0007669"/>
    <property type="project" value="InterPro"/>
</dbReference>
<dbReference type="GO" id="GO:0003677">
    <property type="term" value="F:DNA binding"/>
    <property type="evidence" value="ECO:0007669"/>
    <property type="project" value="InterPro"/>
</dbReference>
<organism evidence="1 2">
    <name type="scientific">Mycoavidus cysteinexigens</name>
    <dbReference type="NCBI Taxonomy" id="1553431"/>
    <lineage>
        <taxon>Bacteria</taxon>
        <taxon>Pseudomonadati</taxon>
        <taxon>Pseudomonadota</taxon>
        <taxon>Betaproteobacteria</taxon>
        <taxon>Burkholderiales</taxon>
        <taxon>Burkholderiaceae</taxon>
        <taxon>Mycoavidus</taxon>
    </lineage>
</organism>
<reference evidence="1 2" key="1">
    <citation type="journal article" date="2018" name="Microbes Environ.">
        <title>Comparative Genomic Insights into Endofungal Lifestyles of Two Bacterial Endosymbionts, Mycoavidus cysteinexigens and Burkholderia rhizoxinica.</title>
        <authorList>
            <person name="Sharmin D."/>
            <person name="Guo Y."/>
            <person name="Nishizawa T."/>
            <person name="Ohshima S."/>
            <person name="Sato Y."/>
            <person name="Takashima Y."/>
            <person name="Narisawa K."/>
            <person name="Ohta H."/>
        </authorList>
    </citation>
    <scope>NUCLEOTIDE SEQUENCE [LARGE SCALE GENOMIC DNA]</scope>
    <source>
        <strain evidence="1 2">B1-EB</strain>
    </source>
</reference>
<keyword evidence="2" id="KW-1185">Reference proteome</keyword>
<evidence type="ECO:0000313" key="1">
    <source>
        <dbReference type="EMBL" id="BBE08952.1"/>
    </source>
</evidence>
<dbReference type="EMBL" id="AP018150">
    <property type="protein sequence ID" value="BBE08952.1"/>
    <property type="molecule type" value="Genomic_DNA"/>
</dbReference>
<dbReference type="KEGG" id="mcys:MCB1EB_0791"/>
<sequence length="70" mass="7517">MEATGVYHEQAAQTLYDAGVTVSIANPAQVKSLENTLATRTKTDGADSFLIARFGLMCKPWCMGSTCTRS</sequence>
<accession>A0A2Z6EU72</accession>
<dbReference type="Pfam" id="PF01548">
    <property type="entry name" value="DEDD_Tnp_IS110"/>
    <property type="match status" value="1"/>
</dbReference>
<name>A0A2Z6EU72_9BURK</name>
<dbReference type="AlphaFoldDB" id="A0A2Z6EU72"/>
<proteinExistence type="predicted"/>
<dbReference type="Proteomes" id="UP000282597">
    <property type="component" value="Chromosome"/>
</dbReference>
<protein>
    <submittedName>
        <fullName evidence="1">Uncharacterized protein</fullName>
    </submittedName>
</protein>
<dbReference type="GO" id="GO:0004803">
    <property type="term" value="F:transposase activity"/>
    <property type="evidence" value="ECO:0007669"/>
    <property type="project" value="InterPro"/>
</dbReference>
<evidence type="ECO:0000313" key="2">
    <source>
        <dbReference type="Proteomes" id="UP000282597"/>
    </source>
</evidence>